<sequence length="530" mass="56115">MNAAPRPHRRLGPAAASPESVAEIVALLPADFRRRDLLIENLHALQDRFGGLFRRHLAALAEEMRLAPAEVQEVASFYAHFGLAGDGETVPGAVVRRCTGPACAMRPLDLGNLPAGVAVEDAPCMGLCDHAPAALAGKVPVRGADAAKVAAALGPAGAPAMPAEYSYPVLARCLSGELPRDAVLAELDKAGLRGMGGAGFPTARKWRSVAAQDGPRLVVVNADEGEPGTFKDRWFLETAAARVLEGALIAAWAVEADEVYLYLRDEYADLHRILRGMVAQLPGAVPVHLRRGAGAYVCGEESALIESLEGKRGYPRQRPPYVAEVGLFGRPTLVNNVETLYWVGRILAEGAELFTNEGRNGHKGLRTYSVSGRVKEPGVKIAPNGITITELIEEFCGGMEDGHVLAAYLPGGASGGFLPARLTPPLAFGAIEEHGGFIGSAAVVVFSQADDLRAAALGLARFFAHESCGQCTPCRVGTAKSVDLLARPAWDRDLLSDLADVMRDASICGLGQAAPNVWQSLLRHFPEVVK</sequence>
<dbReference type="AlphaFoldDB" id="M2Z1Q1"/>
<keyword evidence="6" id="KW-0411">Iron-sulfur</keyword>
<evidence type="ECO:0000256" key="5">
    <source>
        <dbReference type="ARBA" id="ARBA00023004"/>
    </source>
</evidence>
<evidence type="ECO:0000313" key="9">
    <source>
        <dbReference type="Proteomes" id="UP000011744"/>
    </source>
</evidence>
<dbReference type="PROSITE" id="PS00644">
    <property type="entry name" value="COMPLEX1_51K_1"/>
    <property type="match status" value="1"/>
</dbReference>
<reference evidence="8 9" key="1">
    <citation type="journal article" date="2014" name="Genome Announc.">
        <title>Draft Genome Sequence of Magnetospirillum sp. Strain SO-1, a Freshwater Magnetotactic Bacterium Isolated from the Ol'khovka River, Russia.</title>
        <authorList>
            <person name="Grouzdev D.S."/>
            <person name="Dziuba M.V."/>
            <person name="Sukhacheva M.S."/>
            <person name="Mardanov A.V."/>
            <person name="Beletskiy A.V."/>
            <person name="Kuznetsov B.B."/>
            <person name="Skryabin K.G."/>
        </authorList>
    </citation>
    <scope>NUCLEOTIDE SEQUENCE [LARGE SCALE GENOMIC DNA]</scope>
    <source>
        <strain evidence="8 9">SO-1</strain>
    </source>
</reference>
<dbReference type="Pfam" id="PF10531">
    <property type="entry name" value="SLBB"/>
    <property type="match status" value="1"/>
</dbReference>
<dbReference type="Pfam" id="PF10589">
    <property type="entry name" value="NADH_4Fe-4S"/>
    <property type="match status" value="1"/>
</dbReference>
<dbReference type="Gene3D" id="3.10.20.600">
    <property type="match status" value="1"/>
</dbReference>
<evidence type="ECO:0000256" key="1">
    <source>
        <dbReference type="ARBA" id="ARBA00001917"/>
    </source>
</evidence>
<evidence type="ECO:0000313" key="8">
    <source>
        <dbReference type="EMBL" id="EME68205.1"/>
    </source>
</evidence>
<dbReference type="PANTHER" id="PTHR43578:SF3">
    <property type="entry name" value="NADH-QUINONE OXIDOREDUCTASE SUBUNIT F"/>
    <property type="match status" value="1"/>
</dbReference>
<dbReference type="PATRIC" id="fig|1244869.3.peg.3905"/>
<evidence type="ECO:0000259" key="7">
    <source>
        <dbReference type="SMART" id="SM00928"/>
    </source>
</evidence>
<dbReference type="PANTHER" id="PTHR43578">
    <property type="entry name" value="NADH-QUINONE OXIDOREDUCTASE SUBUNIT F"/>
    <property type="match status" value="1"/>
</dbReference>
<comment type="cofactor">
    <cofactor evidence="1">
        <name>FMN</name>
        <dbReference type="ChEBI" id="CHEBI:58210"/>
    </cofactor>
</comment>
<dbReference type="Gene3D" id="1.20.1440.230">
    <property type="entry name" value="NADH-ubiquinone oxidoreductase 51kDa subunit, iron-sulphur binding domain"/>
    <property type="match status" value="1"/>
</dbReference>
<dbReference type="Pfam" id="PF01257">
    <property type="entry name" value="2Fe-2S_thioredx"/>
    <property type="match status" value="1"/>
</dbReference>
<evidence type="ECO:0000256" key="4">
    <source>
        <dbReference type="ARBA" id="ARBA00022723"/>
    </source>
</evidence>
<dbReference type="PROSITE" id="PS00645">
    <property type="entry name" value="COMPLEX1_51K_2"/>
    <property type="match status" value="1"/>
</dbReference>
<comment type="similarity">
    <text evidence="2">Belongs to the complex I 51 kDa subunit family.</text>
</comment>
<dbReference type="GO" id="GO:0010181">
    <property type="term" value="F:FMN binding"/>
    <property type="evidence" value="ECO:0007669"/>
    <property type="project" value="InterPro"/>
</dbReference>
<name>M2Z1Q1_9PROT</name>
<dbReference type="InterPro" id="IPR037207">
    <property type="entry name" value="Nuop51_4Fe4S-bd_sf"/>
</dbReference>
<keyword evidence="5" id="KW-0408">Iron</keyword>
<dbReference type="SUPFAM" id="SSF52833">
    <property type="entry name" value="Thioredoxin-like"/>
    <property type="match status" value="1"/>
</dbReference>
<dbReference type="STRING" id="1244869.H261_19631"/>
<dbReference type="EMBL" id="AONQ01000076">
    <property type="protein sequence ID" value="EME68205.1"/>
    <property type="molecule type" value="Genomic_DNA"/>
</dbReference>
<accession>M2Z1Q1</accession>
<dbReference type="Proteomes" id="UP000011744">
    <property type="component" value="Unassembled WGS sequence"/>
</dbReference>
<dbReference type="GO" id="GO:0046872">
    <property type="term" value="F:metal ion binding"/>
    <property type="evidence" value="ECO:0007669"/>
    <property type="project" value="UniProtKB-KW"/>
</dbReference>
<dbReference type="RefSeq" id="WP_008620969.1">
    <property type="nucleotide sequence ID" value="NZ_AONQ01000076.1"/>
</dbReference>
<evidence type="ECO:0000256" key="2">
    <source>
        <dbReference type="ARBA" id="ARBA00007523"/>
    </source>
</evidence>
<keyword evidence="3" id="KW-0004">4Fe-4S</keyword>
<dbReference type="GO" id="GO:0051539">
    <property type="term" value="F:4 iron, 4 sulfur cluster binding"/>
    <property type="evidence" value="ECO:0007669"/>
    <property type="project" value="UniProtKB-KW"/>
</dbReference>
<dbReference type="eggNOG" id="COG1894">
    <property type="taxonomic scope" value="Bacteria"/>
</dbReference>
<dbReference type="SUPFAM" id="SSF142019">
    <property type="entry name" value="Nqo1 FMN-binding domain-like"/>
    <property type="match status" value="1"/>
</dbReference>
<dbReference type="InterPro" id="IPR019575">
    <property type="entry name" value="Nuop51_4Fe4S-bd"/>
</dbReference>
<organism evidence="8 9">
    <name type="scientific">Paramagnetospirillum caucaseum</name>
    <dbReference type="NCBI Taxonomy" id="1244869"/>
    <lineage>
        <taxon>Bacteria</taxon>
        <taxon>Pseudomonadati</taxon>
        <taxon>Pseudomonadota</taxon>
        <taxon>Alphaproteobacteria</taxon>
        <taxon>Rhodospirillales</taxon>
        <taxon>Magnetospirillaceae</taxon>
        <taxon>Paramagnetospirillum</taxon>
    </lineage>
</organism>
<feature type="domain" description="NADH-ubiquinone oxidoreductase 51kDa subunit iron-sulphur binding" evidence="7">
    <location>
        <begin position="453"/>
        <end position="498"/>
    </location>
</feature>
<dbReference type="InterPro" id="IPR011538">
    <property type="entry name" value="Nuo51_FMN-bd"/>
</dbReference>
<keyword evidence="4" id="KW-0479">Metal-binding</keyword>
<dbReference type="Gene3D" id="3.40.50.11540">
    <property type="entry name" value="NADH-ubiquinone oxidoreductase 51kDa subunit"/>
    <property type="match status" value="1"/>
</dbReference>
<keyword evidence="8" id="KW-0830">Ubiquinone</keyword>
<dbReference type="InterPro" id="IPR036249">
    <property type="entry name" value="Thioredoxin-like_sf"/>
</dbReference>
<dbReference type="InterPro" id="IPR041921">
    <property type="entry name" value="NuoE_N"/>
</dbReference>
<dbReference type="InterPro" id="IPR001949">
    <property type="entry name" value="NADH-UbQ_OxRdtase_51kDa_CS"/>
</dbReference>
<comment type="caution">
    <text evidence="8">The sequence shown here is derived from an EMBL/GenBank/DDBJ whole genome shotgun (WGS) entry which is preliminary data.</text>
</comment>
<dbReference type="InterPro" id="IPR019554">
    <property type="entry name" value="Soluble_ligand-bd"/>
</dbReference>
<dbReference type="SMART" id="SM00928">
    <property type="entry name" value="NADH_4Fe-4S"/>
    <property type="match status" value="1"/>
</dbReference>
<protein>
    <submittedName>
        <fullName evidence="8">NADH:ubiquinone oxidoreductase</fullName>
    </submittedName>
</protein>
<proteinExistence type="inferred from homology"/>
<evidence type="ECO:0000256" key="6">
    <source>
        <dbReference type="ARBA" id="ARBA00023014"/>
    </source>
</evidence>
<evidence type="ECO:0000256" key="3">
    <source>
        <dbReference type="ARBA" id="ARBA00022485"/>
    </source>
</evidence>
<dbReference type="InterPro" id="IPR037225">
    <property type="entry name" value="Nuo51_FMN-bd_sf"/>
</dbReference>
<gene>
    <name evidence="8" type="ORF">H261_19631</name>
</gene>
<dbReference type="Pfam" id="PF01512">
    <property type="entry name" value="Complex1_51K"/>
    <property type="match status" value="1"/>
</dbReference>
<dbReference type="GO" id="GO:0008137">
    <property type="term" value="F:NADH dehydrogenase (ubiquinone) activity"/>
    <property type="evidence" value="ECO:0007669"/>
    <property type="project" value="InterPro"/>
</dbReference>
<keyword evidence="9" id="KW-1185">Reference proteome</keyword>
<dbReference type="SUPFAM" id="SSF142984">
    <property type="entry name" value="Nqo1 middle domain-like"/>
    <property type="match status" value="1"/>
</dbReference>
<dbReference type="Gene3D" id="1.10.10.1590">
    <property type="entry name" value="NADH-quinone oxidoreductase subunit E"/>
    <property type="match status" value="1"/>
</dbReference>
<dbReference type="SUPFAM" id="SSF140490">
    <property type="entry name" value="Nqo1C-terminal domain-like"/>
    <property type="match status" value="1"/>
</dbReference>